<gene>
    <name evidence="1" type="ORF">BBRV_LOCUS24892</name>
</gene>
<organism evidence="1">
    <name type="scientific">Bracon brevicornis</name>
    <dbReference type="NCBI Taxonomy" id="1563983"/>
    <lineage>
        <taxon>Eukaryota</taxon>
        <taxon>Metazoa</taxon>
        <taxon>Ecdysozoa</taxon>
        <taxon>Arthropoda</taxon>
        <taxon>Hexapoda</taxon>
        <taxon>Insecta</taxon>
        <taxon>Pterygota</taxon>
        <taxon>Neoptera</taxon>
        <taxon>Endopterygota</taxon>
        <taxon>Hymenoptera</taxon>
        <taxon>Apocrita</taxon>
        <taxon>Ichneumonoidea</taxon>
        <taxon>Braconidae</taxon>
        <taxon>Braconinae</taxon>
        <taxon>Bracon</taxon>
    </lineage>
</organism>
<sequence length="219" mass="25403">MDDISFEEIFNLDDPMSPKNNFDEVFSAAQHSPIFDDYEKATEQKIETSCIKKEPERRIYKQRELPDKLVNTLNWIKQLTEHQARSATNFQSYATIKAEPCQLAQNINGHQVQNPGYFISYATGQSPLAGSSASSWEYQNPIEQTKNNGLQSPMEYNQSFMSPSSNQEQFVPNSGNWYPPHNQSDPNYDQLQNRNHCPGCNCFQQQNWYYCDDPKFQPY</sequence>
<name>A0A6V7IKY1_9HYME</name>
<dbReference type="EMBL" id="CADCXW020000003">
    <property type="protein sequence ID" value="CAD1538895.1"/>
    <property type="molecule type" value="Genomic_DNA"/>
</dbReference>
<reference evidence="1" key="1">
    <citation type="submission" date="2020-07" db="EMBL/GenBank/DDBJ databases">
        <authorList>
            <person name="Ferguson B K."/>
        </authorList>
    </citation>
    <scope>NUCLEOTIDE SEQUENCE</scope>
    <source>
        <strain evidence="1">L06</strain>
    </source>
</reference>
<proteinExistence type="predicted"/>
<evidence type="ECO:0000313" key="1">
    <source>
        <dbReference type="EMBL" id="CAD1538895.1"/>
    </source>
</evidence>
<dbReference type="AlphaFoldDB" id="A0A6V7IKY1"/>
<accession>A0A6V7IKY1</accession>
<protein>
    <submittedName>
        <fullName evidence="1">Uncharacterized protein</fullName>
    </submittedName>
</protein>